<dbReference type="PANTHER" id="PTHR47245">
    <property type="entry name" value="PEPTIDYLPROLYL ISOMERASE"/>
    <property type="match status" value="1"/>
</dbReference>
<comment type="caution">
    <text evidence="2">The sequence shown here is derived from an EMBL/GenBank/DDBJ whole genome shotgun (WGS) entry which is preliminary data.</text>
</comment>
<keyword evidence="1" id="KW-0472">Membrane</keyword>
<evidence type="ECO:0000313" key="3">
    <source>
        <dbReference type="Proteomes" id="UP000177325"/>
    </source>
</evidence>
<reference evidence="2 3" key="1">
    <citation type="journal article" date="2016" name="Nat. Commun.">
        <title>Thousands of microbial genomes shed light on interconnected biogeochemical processes in an aquifer system.</title>
        <authorList>
            <person name="Anantharaman K."/>
            <person name="Brown C.T."/>
            <person name="Hug L.A."/>
            <person name="Sharon I."/>
            <person name="Castelle C.J."/>
            <person name="Probst A.J."/>
            <person name="Thomas B.C."/>
            <person name="Singh A."/>
            <person name="Wilkins M.J."/>
            <person name="Karaoz U."/>
            <person name="Brodie E.L."/>
            <person name="Williams K.H."/>
            <person name="Hubbard S.S."/>
            <person name="Banfield J.F."/>
        </authorList>
    </citation>
    <scope>NUCLEOTIDE SEQUENCE [LARGE SCALE GENOMIC DNA]</scope>
</reference>
<dbReference type="PANTHER" id="PTHR47245:SF2">
    <property type="entry name" value="PEPTIDYL-PROLYL CIS-TRANS ISOMERASE HP_0175-RELATED"/>
    <property type="match status" value="1"/>
</dbReference>
<sequence>MDEKKQDDTSGIMPEATPEAVEMSAVQVPEAEAATTEAVVASPTQFNFKAYGAMVVGILLIASGLLFVLEKEGRTSTGIFSGIISKMEEGKPVARVNGTPILMSDFTSSYNQLLQMSTTQGVDVSDPAMVEKLRTQAIDTLVNAEVLRQAAIEAGMTATEEQIQTRYTEIQDGLGGAEALTARMAEFGVTEASLRRDIENEFLIQGLFDANVDSTNIVATEEELVALYDQAGGAEAGLPPMTEIKDQIEAQIIFDKEQKLISAFIEELRAKATIEVLL</sequence>
<proteinExistence type="predicted"/>
<name>A0A1F6FG68_9BACT</name>
<protein>
    <recommendedName>
        <fullName evidence="4">PpiC domain-containing protein</fullName>
    </recommendedName>
</protein>
<keyword evidence="1" id="KW-0812">Transmembrane</keyword>
<evidence type="ECO:0000313" key="2">
    <source>
        <dbReference type="EMBL" id="OGG84846.1"/>
    </source>
</evidence>
<dbReference type="EMBL" id="MFMM01000001">
    <property type="protein sequence ID" value="OGG84846.1"/>
    <property type="molecule type" value="Genomic_DNA"/>
</dbReference>
<dbReference type="Pfam" id="PF13624">
    <property type="entry name" value="SurA_N_3"/>
    <property type="match status" value="1"/>
</dbReference>
<dbReference type="InterPro" id="IPR050245">
    <property type="entry name" value="PrsA_foldase"/>
</dbReference>
<evidence type="ECO:0008006" key="4">
    <source>
        <dbReference type="Google" id="ProtNLM"/>
    </source>
</evidence>
<dbReference type="STRING" id="1798525.A3G90_02070"/>
<evidence type="ECO:0000256" key="1">
    <source>
        <dbReference type="SAM" id="Phobius"/>
    </source>
</evidence>
<feature type="transmembrane region" description="Helical" evidence="1">
    <location>
        <begin position="50"/>
        <end position="69"/>
    </location>
</feature>
<keyword evidence="1" id="KW-1133">Transmembrane helix</keyword>
<dbReference type="Gene3D" id="1.10.4030.10">
    <property type="entry name" value="Porin chaperone SurA, peptide-binding domain"/>
    <property type="match status" value="1"/>
</dbReference>
<dbReference type="AlphaFoldDB" id="A0A1F6FG68"/>
<accession>A0A1F6FG68</accession>
<gene>
    <name evidence="2" type="ORF">A3G90_02070</name>
</gene>
<dbReference type="SUPFAM" id="SSF109998">
    <property type="entry name" value="Triger factor/SurA peptide-binding domain-like"/>
    <property type="match status" value="1"/>
</dbReference>
<dbReference type="Proteomes" id="UP000177325">
    <property type="component" value="Unassembled WGS sequence"/>
</dbReference>
<organism evidence="2 3">
    <name type="scientific">Candidatus Kaiserbacteria bacterium RIFCSPLOWO2_12_FULL_45_26</name>
    <dbReference type="NCBI Taxonomy" id="1798525"/>
    <lineage>
        <taxon>Bacteria</taxon>
        <taxon>Candidatus Kaiseribacteriota</taxon>
    </lineage>
</organism>
<dbReference type="InterPro" id="IPR027304">
    <property type="entry name" value="Trigger_fact/SurA_dom_sf"/>
</dbReference>